<proteinExistence type="inferred from homology"/>
<dbReference type="InterPro" id="IPR006311">
    <property type="entry name" value="TAT_signal"/>
</dbReference>
<dbReference type="InterPro" id="IPR005064">
    <property type="entry name" value="BUG"/>
</dbReference>
<keyword evidence="2" id="KW-0732">Signal</keyword>
<protein>
    <submittedName>
        <fullName evidence="3">Tripartite tricarboxylate transporter substrate binding protein</fullName>
    </submittedName>
</protein>
<accession>A0A848H460</accession>
<sequence length="327" mass="34000">MPARFLSRRRWLASAAALLAGLAVAPAGAESAWPARPLTFVVAAGAGSSVDVFARLLAERLQRSLGQAVIVEARPGGNGVIGTQAVTSARPDGYTFLFAGNSVLVINPLMTKNLPFDIEKALVAVAPVSYVPLAIAVSTHSPVKSIQDLVASAKTQDTFFATPGSASLSRLIGENLNQRAGTRLVNVAYPTGGAAQTDVIGGRVPVLIDGLGGIAPHAKGGRLRLLAVSTEKRSKEFPDVPTIAEAVPGLVVPGINSLMAPAGTPPAILDTLNAKVREVLAAPDVAQRFVDMGGEVAMGSRAELDQILKGQRVLFRELITRANIKQD</sequence>
<keyword evidence="4" id="KW-1185">Reference proteome</keyword>
<evidence type="ECO:0000256" key="1">
    <source>
        <dbReference type="ARBA" id="ARBA00006987"/>
    </source>
</evidence>
<feature type="chain" id="PRO_5032876698" evidence="2">
    <location>
        <begin position="30"/>
        <end position="327"/>
    </location>
</feature>
<dbReference type="PIRSF" id="PIRSF017082">
    <property type="entry name" value="YflP"/>
    <property type="match status" value="1"/>
</dbReference>
<evidence type="ECO:0000313" key="4">
    <source>
        <dbReference type="Proteomes" id="UP000541185"/>
    </source>
</evidence>
<dbReference type="Gene3D" id="3.40.190.10">
    <property type="entry name" value="Periplasmic binding protein-like II"/>
    <property type="match status" value="1"/>
</dbReference>
<dbReference type="Gene3D" id="3.40.190.150">
    <property type="entry name" value="Bordetella uptake gene, domain 1"/>
    <property type="match status" value="1"/>
</dbReference>
<evidence type="ECO:0000256" key="2">
    <source>
        <dbReference type="SAM" id="SignalP"/>
    </source>
</evidence>
<dbReference type="PROSITE" id="PS51318">
    <property type="entry name" value="TAT"/>
    <property type="match status" value="1"/>
</dbReference>
<dbReference type="Proteomes" id="UP000541185">
    <property type="component" value="Unassembled WGS sequence"/>
</dbReference>
<dbReference type="SUPFAM" id="SSF53850">
    <property type="entry name" value="Periplasmic binding protein-like II"/>
    <property type="match status" value="1"/>
</dbReference>
<dbReference type="CDD" id="cd07012">
    <property type="entry name" value="PBP2_Bug_TTT"/>
    <property type="match status" value="1"/>
</dbReference>
<evidence type="ECO:0000313" key="3">
    <source>
        <dbReference type="EMBL" id="NML44299.1"/>
    </source>
</evidence>
<dbReference type="InterPro" id="IPR042100">
    <property type="entry name" value="Bug_dom1"/>
</dbReference>
<dbReference type="PANTHER" id="PTHR42928">
    <property type="entry name" value="TRICARBOXYLATE-BINDING PROTEIN"/>
    <property type="match status" value="1"/>
</dbReference>
<reference evidence="3 4" key="1">
    <citation type="submission" date="2020-04" db="EMBL/GenBank/DDBJ databases">
        <title>Ramlibacter sp. G-1-2-2 isolated from soil.</title>
        <authorList>
            <person name="Dahal R.H."/>
        </authorList>
    </citation>
    <scope>NUCLEOTIDE SEQUENCE [LARGE SCALE GENOMIC DNA]</scope>
    <source>
        <strain evidence="3 4">G-1-2-2</strain>
    </source>
</reference>
<gene>
    <name evidence="3" type="ORF">HHL11_11095</name>
</gene>
<dbReference type="RefSeq" id="WP_169418441.1">
    <property type="nucleotide sequence ID" value="NZ_JABBFX010000001.1"/>
</dbReference>
<feature type="signal peptide" evidence="2">
    <location>
        <begin position="1"/>
        <end position="29"/>
    </location>
</feature>
<dbReference type="EMBL" id="JABBFX010000001">
    <property type="protein sequence ID" value="NML44299.1"/>
    <property type="molecule type" value="Genomic_DNA"/>
</dbReference>
<comment type="similarity">
    <text evidence="1">Belongs to the UPF0065 (bug) family.</text>
</comment>
<comment type="caution">
    <text evidence="3">The sequence shown here is derived from an EMBL/GenBank/DDBJ whole genome shotgun (WGS) entry which is preliminary data.</text>
</comment>
<organism evidence="3 4">
    <name type="scientific">Ramlibacter agri</name>
    <dbReference type="NCBI Taxonomy" id="2728837"/>
    <lineage>
        <taxon>Bacteria</taxon>
        <taxon>Pseudomonadati</taxon>
        <taxon>Pseudomonadota</taxon>
        <taxon>Betaproteobacteria</taxon>
        <taxon>Burkholderiales</taxon>
        <taxon>Comamonadaceae</taxon>
        <taxon>Ramlibacter</taxon>
    </lineage>
</organism>
<name>A0A848H460_9BURK</name>
<dbReference type="PANTHER" id="PTHR42928:SF5">
    <property type="entry name" value="BLR1237 PROTEIN"/>
    <property type="match status" value="1"/>
</dbReference>
<dbReference type="Pfam" id="PF03401">
    <property type="entry name" value="TctC"/>
    <property type="match status" value="1"/>
</dbReference>
<dbReference type="AlphaFoldDB" id="A0A848H460"/>